<comment type="caution">
    <text evidence="2">The sequence shown here is derived from an EMBL/GenBank/DDBJ whole genome shotgun (WGS) entry which is preliminary data.</text>
</comment>
<accession>A0A4U5PHV9</accession>
<evidence type="ECO:0000313" key="2">
    <source>
        <dbReference type="EMBL" id="TKR95724.1"/>
    </source>
</evidence>
<feature type="transmembrane region" description="Helical" evidence="1">
    <location>
        <begin position="55"/>
        <end position="78"/>
    </location>
</feature>
<reference evidence="2 3" key="1">
    <citation type="journal article" date="2015" name="Genome Biol.">
        <title>Comparative genomics of Steinernema reveals deeply conserved gene regulatory networks.</title>
        <authorList>
            <person name="Dillman A.R."/>
            <person name="Macchietto M."/>
            <person name="Porter C.F."/>
            <person name="Rogers A."/>
            <person name="Williams B."/>
            <person name="Antoshechkin I."/>
            <person name="Lee M.M."/>
            <person name="Goodwin Z."/>
            <person name="Lu X."/>
            <person name="Lewis E.E."/>
            <person name="Goodrich-Blair H."/>
            <person name="Stock S.P."/>
            <person name="Adams B.J."/>
            <person name="Sternberg P.W."/>
            <person name="Mortazavi A."/>
        </authorList>
    </citation>
    <scope>NUCLEOTIDE SEQUENCE [LARGE SCALE GENOMIC DNA]</scope>
    <source>
        <strain evidence="2 3">ALL</strain>
    </source>
</reference>
<keyword evidence="1" id="KW-0812">Transmembrane</keyword>
<dbReference type="AlphaFoldDB" id="A0A4U5PHV9"/>
<feature type="transmembrane region" description="Helical" evidence="1">
    <location>
        <begin position="118"/>
        <end position="141"/>
    </location>
</feature>
<reference evidence="2 3" key="2">
    <citation type="journal article" date="2019" name="G3 (Bethesda)">
        <title>Hybrid Assembly of the Genome of the Entomopathogenic Nematode Steinernema carpocapsae Identifies the X-Chromosome.</title>
        <authorList>
            <person name="Serra L."/>
            <person name="Macchietto M."/>
            <person name="Macias-Munoz A."/>
            <person name="McGill C.J."/>
            <person name="Rodriguez I.M."/>
            <person name="Rodriguez B."/>
            <person name="Murad R."/>
            <person name="Mortazavi A."/>
        </authorList>
    </citation>
    <scope>NUCLEOTIDE SEQUENCE [LARGE SCALE GENOMIC DNA]</scope>
    <source>
        <strain evidence="2 3">ALL</strain>
    </source>
</reference>
<dbReference type="Proteomes" id="UP000298663">
    <property type="component" value="Unassembled WGS sequence"/>
</dbReference>
<gene>
    <name evidence="2" type="ORF">L596_009853</name>
</gene>
<feature type="transmembrane region" description="Helical" evidence="1">
    <location>
        <begin position="18"/>
        <end position="40"/>
    </location>
</feature>
<evidence type="ECO:0000313" key="3">
    <source>
        <dbReference type="Proteomes" id="UP000298663"/>
    </source>
</evidence>
<evidence type="ECO:0000256" key="1">
    <source>
        <dbReference type="SAM" id="Phobius"/>
    </source>
</evidence>
<keyword evidence="3" id="KW-1185">Reference proteome</keyword>
<name>A0A4U5PHV9_STECR</name>
<protein>
    <submittedName>
        <fullName evidence="2">Uncharacterized protein</fullName>
    </submittedName>
</protein>
<dbReference type="OrthoDB" id="10474492at2759"/>
<sequence>MFVFVPIGPSHFSKKWPVFVWLVVSWIFLLCYSVATAILLSKNLHLEDGHPLKTALYVVLVLNIIGGFVHLMLTVAVFEEKSTKKGFCLVGMYLVYQILMFLIGVSGMIYLITQYPNYIYGAGFGAVMTFLFLPPLIIFFFQYFRFMRARNHPPRFCHRQYPNVFYTEDEMPDYISHAGQSVHGKRSVVSMDGRFKSVLRPSI</sequence>
<keyword evidence="1" id="KW-0472">Membrane</keyword>
<dbReference type="EMBL" id="AZBU02000002">
    <property type="protein sequence ID" value="TKR95724.1"/>
    <property type="molecule type" value="Genomic_DNA"/>
</dbReference>
<organism evidence="2 3">
    <name type="scientific">Steinernema carpocapsae</name>
    <name type="common">Entomopathogenic nematode</name>
    <dbReference type="NCBI Taxonomy" id="34508"/>
    <lineage>
        <taxon>Eukaryota</taxon>
        <taxon>Metazoa</taxon>
        <taxon>Ecdysozoa</taxon>
        <taxon>Nematoda</taxon>
        <taxon>Chromadorea</taxon>
        <taxon>Rhabditida</taxon>
        <taxon>Tylenchina</taxon>
        <taxon>Panagrolaimomorpha</taxon>
        <taxon>Strongyloidoidea</taxon>
        <taxon>Steinernematidae</taxon>
        <taxon>Steinernema</taxon>
    </lineage>
</organism>
<feature type="transmembrane region" description="Helical" evidence="1">
    <location>
        <begin position="90"/>
        <end position="112"/>
    </location>
</feature>
<proteinExistence type="predicted"/>
<keyword evidence="1" id="KW-1133">Transmembrane helix</keyword>